<name>A0ABW6KT94_9ACTN</name>
<organism evidence="4 5">
    <name type="scientific">Streptomyces kebangsaanensis</name>
    <dbReference type="NCBI Taxonomy" id="864058"/>
    <lineage>
        <taxon>Bacteria</taxon>
        <taxon>Bacillati</taxon>
        <taxon>Actinomycetota</taxon>
        <taxon>Actinomycetes</taxon>
        <taxon>Kitasatosporales</taxon>
        <taxon>Streptomycetaceae</taxon>
        <taxon>Streptomyces</taxon>
    </lineage>
</organism>
<protein>
    <submittedName>
        <fullName evidence="4">ISAs1 family transposase</fullName>
    </submittedName>
</protein>
<feature type="transmembrane region" description="Helical" evidence="1">
    <location>
        <begin position="35"/>
        <end position="57"/>
    </location>
</feature>
<evidence type="ECO:0000256" key="1">
    <source>
        <dbReference type="SAM" id="Phobius"/>
    </source>
</evidence>
<keyword evidence="5" id="KW-1185">Reference proteome</keyword>
<dbReference type="Pfam" id="PF13808">
    <property type="entry name" value="DDE_Tnp_1_assoc"/>
    <property type="match status" value="1"/>
</dbReference>
<reference evidence="4 5" key="1">
    <citation type="submission" date="2024-10" db="EMBL/GenBank/DDBJ databases">
        <title>The Natural Products Discovery Center: Release of the First 8490 Sequenced Strains for Exploring Actinobacteria Biosynthetic Diversity.</title>
        <authorList>
            <person name="Kalkreuter E."/>
            <person name="Kautsar S.A."/>
            <person name="Yang D."/>
            <person name="Bader C.D."/>
            <person name="Teijaro C.N."/>
            <person name="Fluegel L."/>
            <person name="Davis C.M."/>
            <person name="Simpson J.R."/>
            <person name="Lauterbach L."/>
            <person name="Steele A.D."/>
            <person name="Gui C."/>
            <person name="Meng S."/>
            <person name="Li G."/>
            <person name="Viehrig K."/>
            <person name="Ye F."/>
            <person name="Su P."/>
            <person name="Kiefer A.F."/>
            <person name="Nichols A."/>
            <person name="Cepeda A.J."/>
            <person name="Yan W."/>
            <person name="Fan B."/>
            <person name="Jiang Y."/>
            <person name="Adhikari A."/>
            <person name="Zheng C.-J."/>
            <person name="Schuster L."/>
            <person name="Cowan T.M."/>
            <person name="Smanski M.J."/>
            <person name="Chevrette M.G."/>
            <person name="De Carvalho L.P.S."/>
            <person name="Shen B."/>
        </authorList>
    </citation>
    <scope>NUCLEOTIDE SEQUENCE [LARGE SCALE GENOMIC DNA]</scope>
    <source>
        <strain evidence="4 5">NPDC007147</strain>
    </source>
</reference>
<dbReference type="InterPro" id="IPR002559">
    <property type="entry name" value="Transposase_11"/>
</dbReference>
<proteinExistence type="predicted"/>
<gene>
    <name evidence="4" type="ORF">ACFYNZ_16535</name>
</gene>
<feature type="domain" description="H repeat-associated protein N-terminal" evidence="3">
    <location>
        <begin position="17"/>
        <end position="109"/>
    </location>
</feature>
<evidence type="ECO:0000313" key="4">
    <source>
        <dbReference type="EMBL" id="MFE9171106.1"/>
    </source>
</evidence>
<evidence type="ECO:0000259" key="3">
    <source>
        <dbReference type="Pfam" id="PF13808"/>
    </source>
</evidence>
<comment type="caution">
    <text evidence="4">The sequence shown here is derived from an EMBL/GenBank/DDBJ whole genome shotgun (WGS) entry which is preliminary data.</text>
</comment>
<keyword evidence="1" id="KW-0812">Transmembrane</keyword>
<dbReference type="EMBL" id="JBIAFJ010000013">
    <property type="protein sequence ID" value="MFE9171106.1"/>
    <property type="molecule type" value="Genomic_DNA"/>
</dbReference>
<dbReference type="InterPro" id="IPR047647">
    <property type="entry name" value="ISAs1_transpos"/>
</dbReference>
<sequence length="387" mass="42142">MDTGRPAEPGEHPQLLDRLATVPDPRRAKGRRHPLAFVLALAACAVLAGAKSLTAIAEWAADAPAAVLTTLGGPSREPAGPTAPTEATVRRILQRVDGDALDEAIGAWLAARDPDRPPPDHDLGRRARRSLAVDGKTVRGARRADGTQVHLLAAMTGTGLVAAQREVSATTNEITVFRPMLADLDLADTVVTFDALHSQTAHARFLVEEKKAHYIAVIKGNQPLLHQHLKQLPRREVPLLDKTRATEHGRDEIRRVKTCTVTRGLDFPHAAQAVQIVRRRRTVTTRKVTLERVYAVTDLTAEQADAPEIAHRIREHWGIENKIHHVRDTTFAEDASRVRTGTAPRAMAALRNLAIGALRLTGCDNIAADLRKHSRDATRALATLGIT</sequence>
<dbReference type="Proteomes" id="UP001601197">
    <property type="component" value="Unassembled WGS sequence"/>
</dbReference>
<dbReference type="PANTHER" id="PTHR30298:SF0">
    <property type="entry name" value="PROTEIN YBFL-RELATED"/>
    <property type="match status" value="1"/>
</dbReference>
<keyword evidence="1" id="KW-0472">Membrane</keyword>
<keyword evidence="1" id="KW-1133">Transmembrane helix</keyword>
<evidence type="ECO:0000313" key="5">
    <source>
        <dbReference type="Proteomes" id="UP001601197"/>
    </source>
</evidence>
<evidence type="ECO:0000259" key="2">
    <source>
        <dbReference type="Pfam" id="PF01609"/>
    </source>
</evidence>
<dbReference type="NCBIfam" id="NF033564">
    <property type="entry name" value="transpos_ISAs1"/>
    <property type="match status" value="1"/>
</dbReference>
<dbReference type="PANTHER" id="PTHR30298">
    <property type="entry name" value="H REPEAT-ASSOCIATED PREDICTED TRANSPOSASE"/>
    <property type="match status" value="1"/>
</dbReference>
<accession>A0ABW6KT94</accession>
<feature type="domain" description="Transposase IS4-like" evidence="2">
    <location>
        <begin position="129"/>
        <end position="355"/>
    </location>
</feature>
<dbReference type="RefSeq" id="WP_388347785.1">
    <property type="nucleotide sequence ID" value="NZ_JBIAFJ010000013.1"/>
</dbReference>
<dbReference type="InterPro" id="IPR032806">
    <property type="entry name" value="YbfD_N"/>
</dbReference>
<dbReference type="InterPro" id="IPR051698">
    <property type="entry name" value="Transposase_11-like"/>
</dbReference>
<dbReference type="Pfam" id="PF01609">
    <property type="entry name" value="DDE_Tnp_1"/>
    <property type="match status" value="1"/>
</dbReference>